<feature type="transmembrane region" description="Helical" evidence="1">
    <location>
        <begin position="72"/>
        <end position="94"/>
    </location>
</feature>
<evidence type="ECO:0000313" key="2">
    <source>
        <dbReference type="EMBL" id="SPE24009.1"/>
    </source>
</evidence>
<accession>A0A2N9LL60</accession>
<organism evidence="2 3">
    <name type="scientific">Candidatus Sulfuritelmatomonas gaucii</name>
    <dbReference type="NCBI Taxonomy" id="2043161"/>
    <lineage>
        <taxon>Bacteria</taxon>
        <taxon>Pseudomonadati</taxon>
        <taxon>Acidobacteriota</taxon>
        <taxon>Terriglobia</taxon>
        <taxon>Terriglobales</taxon>
        <taxon>Acidobacteriaceae</taxon>
        <taxon>Candidatus Sulfuritelmatomonas</taxon>
    </lineage>
</organism>
<keyword evidence="1" id="KW-0472">Membrane</keyword>
<name>A0A2N9LL60_9BACT</name>
<dbReference type="EMBL" id="OKRB01000099">
    <property type="protein sequence ID" value="SPE24009.1"/>
    <property type="molecule type" value="Genomic_DNA"/>
</dbReference>
<sequence length="103" mass="11412">MLIGHAVCAVGQRMKLMPETVFGFTLRLALRIALVWAGGFVLAVVIRALLPDDLVLNFSGIRLDLHLPYSRIGFWTCLLAALTVSAMVVIRTMLLDLGQRPHR</sequence>
<evidence type="ECO:0000313" key="3">
    <source>
        <dbReference type="Proteomes" id="UP000239735"/>
    </source>
</evidence>
<dbReference type="AlphaFoldDB" id="A0A2N9LL60"/>
<protein>
    <submittedName>
        <fullName evidence="2">Uncharacterized protein</fullName>
    </submittedName>
</protein>
<gene>
    <name evidence="2" type="ORF">SBA5_410051</name>
</gene>
<reference evidence="3" key="1">
    <citation type="submission" date="2018-02" db="EMBL/GenBank/DDBJ databases">
        <authorList>
            <person name="Hausmann B."/>
        </authorList>
    </citation>
    <scope>NUCLEOTIDE SEQUENCE [LARGE SCALE GENOMIC DNA]</scope>
    <source>
        <strain evidence="3">Peat soil MAG SbA5</strain>
    </source>
</reference>
<dbReference type="Proteomes" id="UP000239735">
    <property type="component" value="Unassembled WGS sequence"/>
</dbReference>
<keyword evidence="1" id="KW-0812">Transmembrane</keyword>
<keyword evidence="1" id="KW-1133">Transmembrane helix</keyword>
<evidence type="ECO:0000256" key="1">
    <source>
        <dbReference type="SAM" id="Phobius"/>
    </source>
</evidence>
<proteinExistence type="predicted"/>
<feature type="transmembrane region" description="Helical" evidence="1">
    <location>
        <begin position="28"/>
        <end position="50"/>
    </location>
</feature>